<name>A0A554NBQ5_9EURY</name>
<proteinExistence type="predicted"/>
<evidence type="ECO:0000313" key="3">
    <source>
        <dbReference type="Proteomes" id="UP000319894"/>
    </source>
</evidence>
<dbReference type="EMBL" id="QMDX01000003">
    <property type="protein sequence ID" value="TSD14812.1"/>
    <property type="molecule type" value="Genomic_DNA"/>
</dbReference>
<sequence>MSEPDAPRSIAEGHGRTTSPQMTVVGLVVAAGTALLLLPLLPAIAVLWLLADDEDRQVAVE</sequence>
<keyword evidence="1" id="KW-0472">Membrane</keyword>
<accession>A0A554NBQ5</accession>
<dbReference type="InterPro" id="IPR055957">
    <property type="entry name" value="DUF7535"/>
</dbReference>
<dbReference type="Proteomes" id="UP000319894">
    <property type="component" value="Unassembled WGS sequence"/>
</dbReference>
<dbReference type="AlphaFoldDB" id="A0A554NBQ5"/>
<keyword evidence="3" id="KW-1185">Reference proteome</keyword>
<gene>
    <name evidence="2" type="ORF">DP107_07555</name>
</gene>
<evidence type="ECO:0000256" key="1">
    <source>
        <dbReference type="SAM" id="Phobius"/>
    </source>
</evidence>
<keyword evidence="1" id="KW-1133">Transmembrane helix</keyword>
<protein>
    <submittedName>
        <fullName evidence="2">Uncharacterized protein</fullName>
    </submittedName>
</protein>
<comment type="caution">
    <text evidence="2">The sequence shown here is derived from an EMBL/GenBank/DDBJ whole genome shotgun (WGS) entry which is preliminary data.</text>
</comment>
<organism evidence="2 3">
    <name type="scientific">Haloglomus irregulare</name>
    <dbReference type="NCBI Taxonomy" id="2234134"/>
    <lineage>
        <taxon>Archaea</taxon>
        <taxon>Methanobacteriati</taxon>
        <taxon>Methanobacteriota</taxon>
        <taxon>Stenosarchaea group</taxon>
        <taxon>Halobacteria</taxon>
        <taxon>Halobacteriales</taxon>
        <taxon>Natronomonadaceae</taxon>
        <taxon>Haloglomus</taxon>
    </lineage>
</organism>
<dbReference type="Pfam" id="PF24379">
    <property type="entry name" value="DUF7535"/>
    <property type="match status" value="1"/>
</dbReference>
<evidence type="ECO:0000313" key="2">
    <source>
        <dbReference type="EMBL" id="TSD14812.1"/>
    </source>
</evidence>
<keyword evidence="1" id="KW-0812">Transmembrane</keyword>
<dbReference type="InParanoid" id="A0A554NBQ5"/>
<dbReference type="RefSeq" id="WP_144261532.1">
    <property type="nucleotide sequence ID" value="NZ_QMDX01000003.1"/>
</dbReference>
<reference evidence="2 3" key="1">
    <citation type="submission" date="2018-06" db="EMBL/GenBank/DDBJ databases">
        <title>Natronomonas sp. F16-60 a new haloarchaeon isolated from a solar saltern of Isla Cristina, Huelva, Spain.</title>
        <authorList>
            <person name="Duran-Viseras A."/>
            <person name="Sanchez-Porro C."/>
            <person name="Ventosa A."/>
        </authorList>
    </citation>
    <scope>NUCLEOTIDE SEQUENCE [LARGE SCALE GENOMIC DNA]</scope>
    <source>
        <strain evidence="2 3">F16-60</strain>
    </source>
</reference>
<feature type="transmembrane region" description="Helical" evidence="1">
    <location>
        <begin position="24"/>
        <end position="51"/>
    </location>
</feature>